<dbReference type="EMBL" id="KN550797">
    <property type="protein sequence ID" value="KHJ93378.1"/>
    <property type="molecule type" value="Genomic_DNA"/>
</dbReference>
<evidence type="ECO:0000256" key="8">
    <source>
        <dbReference type="ARBA" id="ARBA00022989"/>
    </source>
</evidence>
<feature type="transmembrane region" description="Helical" evidence="10">
    <location>
        <begin position="31"/>
        <end position="57"/>
    </location>
</feature>
<sequence>MDAVGPLAEIAIAATAAIVVGALLTAPLHPAVVNAVVLVSVGTSMMVYSLMMGISLFELPHFLWNIVFTSHSTRGAGNNCSFSFQSCIGLFYRNWLLFFWSMNVMASVSFGAFVTVQGRSSTVHRKFFHLTVSQIFVSGLFYDRDFIWLSGWLMLCIFIIIEGSSCRFSFLLMTSGLTSITWPGVAAVGIGDSVAAIVGSKYGTTRWPRSKKTVEGSSAMAAAIAVFLIAARPFCSSPVPSYPKIVLTALILAAIEAFTVKIDNIALPVVGYFLLS</sequence>
<dbReference type="PANTHER" id="PTHR13205:SF15">
    <property type="entry name" value="DOLICHOL KINASE"/>
    <property type="match status" value="1"/>
</dbReference>
<dbReference type="PANTHER" id="PTHR13205">
    <property type="entry name" value="TRANSMEMBRANE PROTEIN 15-RELATED"/>
    <property type="match status" value="1"/>
</dbReference>
<keyword evidence="6" id="KW-0418">Kinase</keyword>
<comment type="similarity">
    <text evidence="2">Belongs to the polyprenol kinase family.</text>
</comment>
<evidence type="ECO:0000256" key="3">
    <source>
        <dbReference type="ARBA" id="ARBA00012132"/>
    </source>
</evidence>
<dbReference type="Proteomes" id="UP000053660">
    <property type="component" value="Unassembled WGS sequence"/>
</dbReference>
<evidence type="ECO:0000256" key="1">
    <source>
        <dbReference type="ARBA" id="ARBA00004477"/>
    </source>
</evidence>
<keyword evidence="5 10" id="KW-0812">Transmembrane</keyword>
<dbReference type="AlphaFoldDB" id="A0A0B1T729"/>
<comment type="subcellular location">
    <subcellularLocation>
        <location evidence="1">Endoplasmic reticulum membrane</location>
        <topology evidence="1">Multi-pass membrane protein</topology>
    </subcellularLocation>
</comment>
<evidence type="ECO:0000256" key="4">
    <source>
        <dbReference type="ARBA" id="ARBA00022679"/>
    </source>
</evidence>
<evidence type="ECO:0000256" key="9">
    <source>
        <dbReference type="ARBA" id="ARBA00023136"/>
    </source>
</evidence>
<dbReference type="EC" id="2.7.1.108" evidence="3"/>
<proteinExistence type="inferred from homology"/>
<dbReference type="InterPro" id="IPR032974">
    <property type="entry name" value="Polypren_kinase"/>
</dbReference>
<evidence type="ECO:0000313" key="12">
    <source>
        <dbReference type="Proteomes" id="UP000053660"/>
    </source>
</evidence>
<gene>
    <name evidence="11" type="ORF">OESDEN_06716</name>
</gene>
<keyword evidence="7" id="KW-0256">Endoplasmic reticulum</keyword>
<keyword evidence="9 10" id="KW-0472">Membrane</keyword>
<dbReference type="GO" id="GO:0004168">
    <property type="term" value="F:dolichol kinase activity"/>
    <property type="evidence" value="ECO:0007669"/>
    <property type="project" value="UniProtKB-EC"/>
</dbReference>
<name>A0A0B1T729_OESDE</name>
<feature type="transmembrane region" description="Helical" evidence="10">
    <location>
        <begin position="219"/>
        <end position="239"/>
    </location>
</feature>
<dbReference type="GO" id="GO:0005789">
    <property type="term" value="C:endoplasmic reticulum membrane"/>
    <property type="evidence" value="ECO:0007669"/>
    <property type="project" value="UniProtKB-SubCell"/>
</dbReference>
<dbReference type="OrthoDB" id="377083at2759"/>
<evidence type="ECO:0000256" key="6">
    <source>
        <dbReference type="ARBA" id="ARBA00022777"/>
    </source>
</evidence>
<evidence type="ECO:0000256" key="10">
    <source>
        <dbReference type="SAM" id="Phobius"/>
    </source>
</evidence>
<feature type="transmembrane region" description="Helical" evidence="10">
    <location>
        <begin position="95"/>
        <end position="116"/>
    </location>
</feature>
<keyword evidence="12" id="KW-1185">Reference proteome</keyword>
<keyword evidence="8 10" id="KW-1133">Transmembrane helix</keyword>
<feature type="transmembrane region" description="Helical" evidence="10">
    <location>
        <begin position="179"/>
        <end position="198"/>
    </location>
</feature>
<feature type="transmembrane region" description="Helical" evidence="10">
    <location>
        <begin position="245"/>
        <end position="275"/>
    </location>
</feature>
<evidence type="ECO:0000313" key="11">
    <source>
        <dbReference type="EMBL" id="KHJ93378.1"/>
    </source>
</evidence>
<dbReference type="GO" id="GO:0043048">
    <property type="term" value="P:dolichyl monophosphate biosynthetic process"/>
    <property type="evidence" value="ECO:0007669"/>
    <property type="project" value="TreeGrafter"/>
</dbReference>
<reference evidence="11 12" key="1">
    <citation type="submission" date="2014-03" db="EMBL/GenBank/DDBJ databases">
        <title>Draft genome of the hookworm Oesophagostomum dentatum.</title>
        <authorList>
            <person name="Mitreva M."/>
        </authorList>
    </citation>
    <scope>NUCLEOTIDE SEQUENCE [LARGE SCALE GENOMIC DNA]</scope>
    <source>
        <strain evidence="11 12">OD-Hann</strain>
    </source>
</reference>
<feature type="transmembrane region" description="Helical" evidence="10">
    <location>
        <begin position="6"/>
        <end position="24"/>
    </location>
</feature>
<evidence type="ECO:0000256" key="2">
    <source>
        <dbReference type="ARBA" id="ARBA00010794"/>
    </source>
</evidence>
<accession>A0A0B1T729</accession>
<protein>
    <recommendedName>
        <fullName evidence="3">dolichol kinase</fullName>
        <ecNumber evidence="3">2.7.1.108</ecNumber>
    </recommendedName>
</protein>
<organism evidence="11 12">
    <name type="scientific">Oesophagostomum dentatum</name>
    <name type="common">Nodular worm</name>
    <dbReference type="NCBI Taxonomy" id="61180"/>
    <lineage>
        <taxon>Eukaryota</taxon>
        <taxon>Metazoa</taxon>
        <taxon>Ecdysozoa</taxon>
        <taxon>Nematoda</taxon>
        <taxon>Chromadorea</taxon>
        <taxon>Rhabditida</taxon>
        <taxon>Rhabditina</taxon>
        <taxon>Rhabditomorpha</taxon>
        <taxon>Strongyloidea</taxon>
        <taxon>Strongylidae</taxon>
        <taxon>Oesophagostomum</taxon>
    </lineage>
</organism>
<evidence type="ECO:0000256" key="7">
    <source>
        <dbReference type="ARBA" id="ARBA00022824"/>
    </source>
</evidence>
<evidence type="ECO:0000256" key="5">
    <source>
        <dbReference type="ARBA" id="ARBA00022692"/>
    </source>
</evidence>
<feature type="transmembrane region" description="Helical" evidence="10">
    <location>
        <begin position="146"/>
        <end position="173"/>
    </location>
</feature>
<keyword evidence="4" id="KW-0808">Transferase</keyword>